<evidence type="ECO:0000256" key="2">
    <source>
        <dbReference type="ARBA" id="ARBA00023033"/>
    </source>
</evidence>
<dbReference type="RefSeq" id="WP_091481354.1">
    <property type="nucleotide sequence ID" value="NZ_BJYC01000011.1"/>
</dbReference>
<dbReference type="EMBL" id="FNZU01000009">
    <property type="protein sequence ID" value="SEK97053.1"/>
    <property type="molecule type" value="Genomic_DNA"/>
</dbReference>
<evidence type="ECO:0000259" key="3">
    <source>
        <dbReference type="Pfam" id="PF01494"/>
    </source>
</evidence>
<keyword evidence="2" id="KW-0503">Monooxygenase</keyword>
<dbReference type="Gene3D" id="3.50.50.60">
    <property type="entry name" value="FAD/NAD(P)-binding domain"/>
    <property type="match status" value="1"/>
</dbReference>
<dbReference type="InterPro" id="IPR036188">
    <property type="entry name" value="FAD/NAD-bd_sf"/>
</dbReference>
<dbReference type="PANTHER" id="PTHR13789">
    <property type="entry name" value="MONOOXYGENASE"/>
    <property type="match status" value="1"/>
</dbReference>
<feature type="domain" description="FAD-binding" evidence="3">
    <location>
        <begin position="4"/>
        <end position="326"/>
    </location>
</feature>
<gene>
    <name evidence="4" type="ORF">SAMN04488099_10952</name>
</gene>
<keyword evidence="5" id="KW-1185">Reference proteome</keyword>
<dbReference type="Proteomes" id="UP000199081">
    <property type="component" value="Unassembled WGS sequence"/>
</dbReference>
<dbReference type="PRINTS" id="PR00420">
    <property type="entry name" value="RNGMNOXGNASE"/>
</dbReference>
<reference evidence="5" key="1">
    <citation type="submission" date="2016-10" db="EMBL/GenBank/DDBJ databases">
        <authorList>
            <person name="Varghese N."/>
            <person name="Submissions S."/>
        </authorList>
    </citation>
    <scope>NUCLEOTIDE SEQUENCE [LARGE SCALE GENOMIC DNA]</scope>
    <source>
        <strain evidence="5">DSM 19183</strain>
    </source>
</reference>
<sequence length="393" mass="44987">MTHKILIIGGGTGGLAMALFLEKAGIPCEIYEQAPEFSNVGASYAVHPNGVHVVEQLGLSEQLSEVSHSLDNYIFKNKDGDTVYDIKDQFPDSPFLDGLIYVSRYDLIDILYQEIKRREIKINYSKKLKDLRQDDESVTAYFEDGTKATGSLLIGADGTHSKTRELIFPYEYLRYNGKWAVFGMAEEGTLGAAEQFMQQDDLISYFKDDFNFTISKHHPSRKERLSWVFIQNQERKVPKKYFDEKPADVFKDELAAKFSDFKEPIGELIRRSSTFFPTQVFSAGNLPKFSFKRVALIGDALQTTDPYSGMGATLSLEDGLYLAMMLRDHSDYKDAFYYYEFDRKETVRGIHNEAAEMENLSDEEIDQFLKKMSGEALESSYLNPPKINWEDRQ</sequence>
<evidence type="ECO:0000313" key="4">
    <source>
        <dbReference type="EMBL" id="SEK97053.1"/>
    </source>
</evidence>
<organism evidence="4 5">
    <name type="scientific">Alkalibacterium pelagium</name>
    <dbReference type="NCBI Taxonomy" id="426702"/>
    <lineage>
        <taxon>Bacteria</taxon>
        <taxon>Bacillati</taxon>
        <taxon>Bacillota</taxon>
        <taxon>Bacilli</taxon>
        <taxon>Lactobacillales</taxon>
        <taxon>Carnobacteriaceae</taxon>
        <taxon>Alkalibacterium</taxon>
    </lineage>
</organism>
<evidence type="ECO:0000256" key="1">
    <source>
        <dbReference type="ARBA" id="ARBA00023002"/>
    </source>
</evidence>
<name>A0A1H7LDM3_9LACT</name>
<accession>A0A1H7LDM3</accession>
<dbReference type="Pfam" id="PF01494">
    <property type="entry name" value="FAD_binding_3"/>
    <property type="match status" value="1"/>
</dbReference>
<evidence type="ECO:0000313" key="5">
    <source>
        <dbReference type="Proteomes" id="UP000199081"/>
    </source>
</evidence>
<dbReference type="OrthoDB" id="9766816at2"/>
<proteinExistence type="predicted"/>
<protein>
    <submittedName>
        <fullName evidence="4">2-polyprenyl-6-methoxyphenol hydroxylase</fullName>
    </submittedName>
</protein>
<dbReference type="InterPro" id="IPR002938">
    <property type="entry name" value="FAD-bd"/>
</dbReference>
<keyword evidence="1" id="KW-0560">Oxidoreductase</keyword>
<dbReference type="SUPFAM" id="SSF51905">
    <property type="entry name" value="FAD/NAD(P)-binding domain"/>
    <property type="match status" value="1"/>
</dbReference>
<dbReference type="AlphaFoldDB" id="A0A1H7LDM3"/>
<dbReference type="GO" id="GO:0071949">
    <property type="term" value="F:FAD binding"/>
    <property type="evidence" value="ECO:0007669"/>
    <property type="project" value="InterPro"/>
</dbReference>
<dbReference type="GO" id="GO:0004497">
    <property type="term" value="F:monooxygenase activity"/>
    <property type="evidence" value="ECO:0007669"/>
    <property type="project" value="UniProtKB-KW"/>
</dbReference>
<dbReference type="STRING" id="426702.SAMN04488099_10952"/>
<dbReference type="InterPro" id="IPR050493">
    <property type="entry name" value="FAD-dep_Monooxygenase_BioMet"/>
</dbReference>
<dbReference type="PANTHER" id="PTHR13789:SF309">
    <property type="entry name" value="PUTATIVE (AFU_ORTHOLOGUE AFUA_6G14510)-RELATED"/>
    <property type="match status" value="1"/>
</dbReference>